<proteinExistence type="predicted"/>
<dbReference type="AlphaFoldDB" id="A0A9E7GXT9"/>
<gene>
    <name evidence="1" type="ORF">MUK42_37562</name>
</gene>
<reference evidence="1" key="1">
    <citation type="submission" date="2022-05" db="EMBL/GenBank/DDBJ databases">
        <title>The Musa troglodytarum L. genome provides insights into the mechanism of non-climacteric behaviour and enrichment of carotenoids.</title>
        <authorList>
            <person name="Wang J."/>
        </authorList>
    </citation>
    <scope>NUCLEOTIDE SEQUENCE</scope>
    <source>
        <tissue evidence="1">Leaf</tissue>
    </source>
</reference>
<organism evidence="1 2">
    <name type="scientific">Musa troglodytarum</name>
    <name type="common">fe'i banana</name>
    <dbReference type="NCBI Taxonomy" id="320322"/>
    <lineage>
        <taxon>Eukaryota</taxon>
        <taxon>Viridiplantae</taxon>
        <taxon>Streptophyta</taxon>
        <taxon>Embryophyta</taxon>
        <taxon>Tracheophyta</taxon>
        <taxon>Spermatophyta</taxon>
        <taxon>Magnoliopsida</taxon>
        <taxon>Liliopsida</taxon>
        <taxon>Zingiberales</taxon>
        <taxon>Musaceae</taxon>
        <taxon>Musa</taxon>
    </lineage>
</organism>
<dbReference type="Proteomes" id="UP001055439">
    <property type="component" value="Chromosome 7"/>
</dbReference>
<evidence type="ECO:0000313" key="1">
    <source>
        <dbReference type="EMBL" id="URE20037.1"/>
    </source>
</evidence>
<evidence type="ECO:0000313" key="2">
    <source>
        <dbReference type="Proteomes" id="UP001055439"/>
    </source>
</evidence>
<accession>A0A9E7GXT9</accession>
<sequence>MEEHVRRRQVAVDDREAGASSVVEILDGTGDLVRDSRARGPWQGGATTMELLVERPVRATENINHASLKVVLHTELNSFARQAKEDKMKEHQTSAECLVSMVWQWFCYIYHLMSFL</sequence>
<dbReference type="EMBL" id="CP097509">
    <property type="protein sequence ID" value="URE20037.1"/>
    <property type="molecule type" value="Genomic_DNA"/>
</dbReference>
<name>A0A9E7GXT9_9LILI</name>
<protein>
    <submittedName>
        <fullName evidence="1">Uncharacterized protein</fullName>
    </submittedName>
</protein>
<keyword evidence="2" id="KW-1185">Reference proteome</keyword>